<feature type="region of interest" description="Disordered" evidence="1">
    <location>
        <begin position="122"/>
        <end position="144"/>
    </location>
</feature>
<evidence type="ECO:0000259" key="2">
    <source>
        <dbReference type="Pfam" id="PF09361"/>
    </source>
</evidence>
<evidence type="ECO:0000313" key="3">
    <source>
        <dbReference type="EMBL" id="XBY42800.1"/>
    </source>
</evidence>
<dbReference type="Pfam" id="PF09361">
    <property type="entry name" value="Phasin_2"/>
    <property type="match status" value="1"/>
</dbReference>
<dbReference type="InterPro" id="IPR018968">
    <property type="entry name" value="Phasin"/>
</dbReference>
<reference evidence="3" key="1">
    <citation type="submission" date="2024-06" db="EMBL/GenBank/DDBJ databases">
        <title>Methylostella associata gen. nov., sp. nov., a novel Ancalomicrobiaceae-affiliated facultatively methylotrophic bacteria that feed on methanotrophs of the genus Methylococcus.</title>
        <authorList>
            <person name="Saltykova V."/>
            <person name="Danilova O.V."/>
            <person name="Oshkin I.Y."/>
            <person name="Belova S.E."/>
            <person name="Pimenov N.V."/>
            <person name="Dedysh S.N."/>
        </authorList>
    </citation>
    <scope>NUCLEOTIDE SEQUENCE</scope>
    <source>
        <strain evidence="3">S20</strain>
    </source>
</reference>
<feature type="domain" description="Phasin" evidence="2">
    <location>
        <begin position="35"/>
        <end position="116"/>
    </location>
</feature>
<accession>A0AAU7X4R1</accession>
<evidence type="ECO:0000256" key="1">
    <source>
        <dbReference type="SAM" id="MobiDB-lite"/>
    </source>
</evidence>
<protein>
    <submittedName>
        <fullName evidence="3">Phasin family protein</fullName>
    </submittedName>
</protein>
<dbReference type="KEGG" id="mflg:ABS361_11770"/>
<sequence>MAEQIGAEAAAAGRRQAEDAMNVGGDFLRQATAFWQKAAQSAAEGGNQEVVERLREMSRETIAFIEDRMQKDMAIASRIAAAKSPADLMTIQMDFLQTLIADYNRQAVRVAEEAGRAMSGFATRWPNGADVPTPKPSKTPGGPH</sequence>
<dbReference type="RefSeq" id="WP_407047902.1">
    <property type="nucleotide sequence ID" value="NZ_CP158568.1"/>
</dbReference>
<proteinExistence type="predicted"/>
<dbReference type="EMBL" id="CP158568">
    <property type="protein sequence ID" value="XBY42800.1"/>
    <property type="molecule type" value="Genomic_DNA"/>
</dbReference>
<dbReference type="AlphaFoldDB" id="A0AAU7X4R1"/>
<feature type="compositionally biased region" description="Pro residues" evidence="1">
    <location>
        <begin position="133"/>
        <end position="144"/>
    </location>
</feature>
<organism evidence="3">
    <name type="scientific">Methyloraptor flagellatus</name>
    <dbReference type="NCBI Taxonomy" id="3162530"/>
    <lineage>
        <taxon>Bacteria</taxon>
        <taxon>Pseudomonadati</taxon>
        <taxon>Pseudomonadota</taxon>
        <taxon>Alphaproteobacteria</taxon>
        <taxon>Hyphomicrobiales</taxon>
        <taxon>Ancalomicrobiaceae</taxon>
        <taxon>Methyloraptor</taxon>
    </lineage>
</organism>
<gene>
    <name evidence="3" type="ORF">ABS361_11770</name>
</gene>
<name>A0AAU7X4R1_9HYPH</name>